<evidence type="ECO:0000259" key="2">
    <source>
        <dbReference type="PROSITE" id="PS50217"/>
    </source>
</evidence>
<feature type="domain" description="BZIP" evidence="2">
    <location>
        <begin position="280"/>
        <end position="343"/>
    </location>
</feature>
<dbReference type="Gene3D" id="1.20.5.170">
    <property type="match status" value="1"/>
</dbReference>
<dbReference type="Proteomes" id="UP001249851">
    <property type="component" value="Unassembled WGS sequence"/>
</dbReference>
<evidence type="ECO:0000313" key="4">
    <source>
        <dbReference type="Proteomes" id="UP001249851"/>
    </source>
</evidence>
<reference evidence="3" key="2">
    <citation type="journal article" date="2023" name="Science">
        <title>Genomic signatures of disease resistance in endangered staghorn corals.</title>
        <authorList>
            <person name="Vollmer S.V."/>
            <person name="Selwyn J.D."/>
            <person name="Despard B.A."/>
            <person name="Roesel C.L."/>
        </authorList>
    </citation>
    <scope>NUCLEOTIDE SEQUENCE</scope>
    <source>
        <strain evidence="3">K2</strain>
    </source>
</reference>
<dbReference type="CDD" id="cd14813">
    <property type="entry name" value="bZIP_BmCbz-like"/>
    <property type="match status" value="1"/>
</dbReference>
<dbReference type="GO" id="GO:0000981">
    <property type="term" value="F:DNA-binding transcription factor activity, RNA polymerase II-specific"/>
    <property type="evidence" value="ECO:0007669"/>
    <property type="project" value="TreeGrafter"/>
</dbReference>
<keyword evidence="4" id="KW-1185">Reference proteome</keyword>
<dbReference type="PANTHER" id="PTHR23334">
    <property type="entry name" value="CCAAT/ENHANCER BINDING PROTEIN"/>
    <property type="match status" value="1"/>
</dbReference>
<dbReference type="EMBL" id="JARQWQ010000092">
    <property type="protein sequence ID" value="KAK2551917.1"/>
    <property type="molecule type" value="Genomic_DNA"/>
</dbReference>
<dbReference type="Pfam" id="PF07716">
    <property type="entry name" value="bZIP_2"/>
    <property type="match status" value="1"/>
</dbReference>
<comment type="caution">
    <text evidence="3">The sequence shown here is derived from an EMBL/GenBank/DDBJ whole genome shotgun (WGS) entry which is preliminary data.</text>
</comment>
<dbReference type="SMART" id="SM00338">
    <property type="entry name" value="BRLZ"/>
    <property type="match status" value="1"/>
</dbReference>
<feature type="region of interest" description="Disordered" evidence="1">
    <location>
        <begin position="228"/>
        <end position="260"/>
    </location>
</feature>
<dbReference type="AlphaFoldDB" id="A0AAD9PZA4"/>
<dbReference type="GO" id="GO:0000978">
    <property type="term" value="F:RNA polymerase II cis-regulatory region sequence-specific DNA binding"/>
    <property type="evidence" value="ECO:0007669"/>
    <property type="project" value="TreeGrafter"/>
</dbReference>
<evidence type="ECO:0000256" key="1">
    <source>
        <dbReference type="SAM" id="MobiDB-lite"/>
    </source>
</evidence>
<feature type="compositionally biased region" description="Basic and acidic residues" evidence="1">
    <location>
        <begin position="229"/>
        <end position="248"/>
    </location>
</feature>
<protein>
    <recommendedName>
        <fullName evidence="2">BZIP domain-containing protein</fullName>
    </recommendedName>
</protein>
<reference evidence="3" key="1">
    <citation type="journal article" date="2023" name="G3 (Bethesda)">
        <title>Whole genome assembly and annotation of the endangered Caribbean coral Acropora cervicornis.</title>
        <authorList>
            <person name="Selwyn J.D."/>
            <person name="Vollmer S.V."/>
        </authorList>
    </citation>
    <scope>NUCLEOTIDE SEQUENCE</scope>
    <source>
        <strain evidence="3">K2</strain>
    </source>
</reference>
<evidence type="ECO:0000313" key="3">
    <source>
        <dbReference type="EMBL" id="KAK2551917.1"/>
    </source>
</evidence>
<proteinExistence type="predicted"/>
<accession>A0AAD9PZA4</accession>
<sequence>MVDFLQKSFEDVEDLNQTSAERNKCPLDLLDDINSESKGCSKETSMDNPLFEEFLDLDQLFPELASVDTLNLGFEVEQALPVPSDICHSDVVMWEADVIGKDAEAASPYSEVTDLDPFEKTPCLPSPSMSDVAQPPESIVDVFPVDSESISSESLTSVDSKQGTVSEEVTVIETSYPLSLLTQELTDPSSCPEVGEASSSTLTVDLDELLSISASLGLTSCAISSWVGDHSEEKDDPSNNPTKDEAQPKRKKVHSSSDNSTLCKEAKYDSTLENSAYKELDKRTIRRLKNNIASKHSRASRKQKHLELFQKEVELQQDNARLHKQIKELQLLTSSLRKILVEKLSSATCPM</sequence>
<dbReference type="GO" id="GO:0006351">
    <property type="term" value="P:DNA-templated transcription"/>
    <property type="evidence" value="ECO:0007669"/>
    <property type="project" value="InterPro"/>
</dbReference>
<dbReference type="PANTHER" id="PTHR23334:SF20">
    <property type="entry name" value="BASIC LEUCINE ZIPPER 24"/>
    <property type="match status" value="1"/>
</dbReference>
<gene>
    <name evidence="3" type="ORF">P5673_027164</name>
</gene>
<dbReference type="PROSITE" id="PS50217">
    <property type="entry name" value="BZIP"/>
    <property type="match status" value="1"/>
</dbReference>
<organism evidence="3 4">
    <name type="scientific">Acropora cervicornis</name>
    <name type="common">Staghorn coral</name>
    <dbReference type="NCBI Taxonomy" id="6130"/>
    <lineage>
        <taxon>Eukaryota</taxon>
        <taxon>Metazoa</taxon>
        <taxon>Cnidaria</taxon>
        <taxon>Anthozoa</taxon>
        <taxon>Hexacorallia</taxon>
        <taxon>Scleractinia</taxon>
        <taxon>Astrocoeniina</taxon>
        <taxon>Acroporidae</taxon>
        <taxon>Acropora</taxon>
    </lineage>
</organism>
<name>A0AAD9PZA4_ACRCE</name>
<dbReference type="InterPro" id="IPR046347">
    <property type="entry name" value="bZIP_sf"/>
</dbReference>
<dbReference type="InterPro" id="IPR004827">
    <property type="entry name" value="bZIP"/>
</dbReference>
<dbReference type="SUPFAM" id="SSF57959">
    <property type="entry name" value="Leucine zipper domain"/>
    <property type="match status" value="1"/>
</dbReference>
<dbReference type="InterPro" id="IPR031106">
    <property type="entry name" value="C/EBP"/>
</dbReference>